<name>A0A918Q7N3_9ACTN</name>
<comment type="caution">
    <text evidence="6">The sequence shown here is derived from an EMBL/GenBank/DDBJ whole genome shotgun (WGS) entry which is preliminary data.</text>
</comment>
<evidence type="ECO:0000313" key="6">
    <source>
        <dbReference type="EMBL" id="GGZ36378.1"/>
    </source>
</evidence>
<dbReference type="InterPro" id="IPR035992">
    <property type="entry name" value="Ricin_B-like_lectins"/>
</dbReference>
<dbReference type="Pfam" id="PF13385">
    <property type="entry name" value="Laminin_G_3"/>
    <property type="match status" value="4"/>
</dbReference>
<evidence type="ECO:0000256" key="1">
    <source>
        <dbReference type="ARBA" id="ARBA00022729"/>
    </source>
</evidence>
<dbReference type="EMBL" id="BMWG01000009">
    <property type="protein sequence ID" value="GGZ36378.1"/>
    <property type="molecule type" value="Genomic_DNA"/>
</dbReference>
<keyword evidence="3" id="KW-0175">Coiled coil</keyword>
<reference evidence="6" key="1">
    <citation type="journal article" date="2014" name="Int. J. Syst. Evol. Microbiol.">
        <title>Complete genome sequence of Corynebacterium casei LMG S-19264T (=DSM 44701T), isolated from a smear-ripened cheese.</title>
        <authorList>
            <consortium name="US DOE Joint Genome Institute (JGI-PGF)"/>
            <person name="Walter F."/>
            <person name="Albersmeier A."/>
            <person name="Kalinowski J."/>
            <person name="Ruckert C."/>
        </authorList>
    </citation>
    <scope>NUCLEOTIDE SEQUENCE</scope>
    <source>
        <strain evidence="6">JCM 4988</strain>
    </source>
</reference>
<evidence type="ECO:0000256" key="3">
    <source>
        <dbReference type="SAM" id="Coils"/>
    </source>
</evidence>
<dbReference type="InterPro" id="IPR006558">
    <property type="entry name" value="LamG-like"/>
</dbReference>
<accession>A0A918Q7N3</accession>
<proteinExistence type="predicted"/>
<feature type="coiled-coil region" evidence="3">
    <location>
        <begin position="615"/>
        <end position="642"/>
    </location>
</feature>
<dbReference type="CDD" id="cd00161">
    <property type="entry name" value="beta-trefoil_Ricin-like"/>
    <property type="match status" value="1"/>
</dbReference>
<evidence type="ECO:0000256" key="2">
    <source>
        <dbReference type="ARBA" id="ARBA00023157"/>
    </source>
</evidence>
<feature type="compositionally biased region" description="Basic and acidic residues" evidence="4">
    <location>
        <begin position="192"/>
        <end position="204"/>
    </location>
</feature>
<feature type="domain" description="LamG-like jellyroll fold" evidence="5">
    <location>
        <begin position="1250"/>
        <end position="1371"/>
    </location>
</feature>
<dbReference type="InterPro" id="IPR013320">
    <property type="entry name" value="ConA-like_dom_sf"/>
</dbReference>
<sequence>MSVSDGVVKVYSDRAYISTTVIRHQGTTLAFAMDDRRRIVYSVLALDAYDPARGESDAAYWTEDPLELAFPDELVRVGYAALGTVTMPQVKKGGRVEAEPGQVLAPQEGDGFLSSTARLTAAVPFQVLSDGTYVVVLRQSVPAGHPDAVREAAPGRASGGGAGAPLVDSALLCDRFVLVGGVLKPVREIRYRRSRSKDRPDSAKDSLGSTDMEGRPFREPTQVLGFVRNLSEGRFTALLVPTSVAGASRWQFFSLNTATSRIDALSVEQGRDGLFNTRGNRAWTSPDPAYRSAVYEREPGTCPFTGAPLVPLVSGSGFGETALRLAGPDAAATVTGVPRGPEFTVEVWLRPERAAATTVYADGFVLELTEDGVPRLGGADTVVTGTQSLAAGEYAHLAAVFRNGTATLYVGGLPCGSGPFTPPDGTGAAVLGGAGRSTAFDADELRIWDRARAQDELRQDRGHRLVGDEPGLVGYYRFDEASGAAAHDQTDHARHAALTGAVSWVTSTAPVGEHAGIRRDSFSFAGRTVLSAPSAVLYHQQEAQATGYQAEPKPAKHQARVLLSCATGDAAAPDAEPRLAVLDLAVGADGRLAQVADVLTLPELATREHEDLDRQSALEQRIKGLQAEIADLRAQSVTLTATCVGIPDQEARVATALQTLTAAQTQWDLQRDNPADWVNAQLCFTRPDGTDCWIVPDRNQLYHKNPVIGWSDAPSNSYWRFVYSGWQDSSGRRLFFIRLVSGGFQMNVYWGDSEEGRYVQLYDASNDYHSNELFAVVPQSGGTYQLIASSSGKTICLRGGPGTRLAQYTSSTVLASGESRCRVVRTSYRGADTAFATARTAHESAQAQLTVLQAAREQLNTVTLQLAVREAALGSAQEELARFTAGLSGADDLTVAVVHLGTDATGLGATGGLLSFARSSSRPFLMDSATGHVALYFRGLNDQFFAAYYDTKVVRGSKTLGSGDGALLFTARDAGVNLAGASVSVAAVPGRPGLCDLTIDLPGDREVWHGLPRRAGTLVDVLSGATAVPQLVGTAAESGPAGASEDSGAGSVLALAAPLRAPIAAPAYLATADGVRLLTESAPAGATALRVDRPCRPAPGSPVRLVPYDPALASAERPGADLSRGSRLVTVAAVSADARVQDGTATDAVLGQGCRWRGSSPGRAFAFDGADQHLALPTAALPTTATASDVTVEAWVSPYRATRKARLVHAANDADAPYSLVLADATARTAVVFDGADDQVSVDGLAPSDGAVTVELWARRAVAAHTAREAVLTYGDAALSLQYDQGGTFSFTLGGEVLTTAATFTDTDWHHWAAVLDPATGTQLLYRDGVEAARRSTTRAVTGSGRLVLGGGSFRGAVDSLRVWNRARTADEIRDLMRQNVASGLPGLLGSWTCGDQQFLDTSGHGRHGIFGGTPQPGESHAKGYRVVSGVGERAVRSRDVFPAGEWAHIASAYEQAWAVRLDGSSWLEGGAEESLGLTGDLTLEVFGTLDRLGTTQGLIARGRLGGDEHVPYQLSVRPDGRLEFAFEEAASLLGASGPVARRFVSTATVPAGRFTRIAVVRRAGRETVEQRGTRQFALTGADGSTTTQTVDVVQGVDVNTWDDITFYIDGTPAGTSRYLGPGVESGKGVLEIGRVWQGLRTYGARGVLGEVRIWNKARDAAAIGTPVSDNDTGLVARFTFEENTGSTTTDTTRAHSARLRGATWTRDTDARASVFRLYRNGTPLAAEPLDAADPDSPTTYGQRQFTLGARLEGTTVTEALDGTLEEVRVWRTARTAEQISDNLFTRLKGDKEDLLGYWPFDRDSTSGGTGEVRDMGLRGNHLRPGPGAAPAVVLSTAPVSTDTAAVRSAVSGVRTPFHETIAEAPAAGEYADMQFAADGTATGVMKRAYSYLTEQGRWRLVTGYKVGDLVSEWVSQVQYDPQLVGYVEGAPPVPSENLTGQGNDYRGASSVEFTTADAVTESLSSSRDRSVDTAFHFAFKNTYDADTLLILAPFGIGTAKPAVEGGAVLSLDNTLEFTNTWTDATTLSQSTDTARATRVALTGHWEDPARLLNPALGRRYQPANTGFALVQSLTADVFALRLAHTGALVAYRMMPNPDIPRDWNIVTFPINPQYTKQGTLDGGVGFDERGKVLDPAYPNARQYGEYSYYKPREAYTLKRAIQRRQQQQRSYYESVSTATGTPDPVQERAAKIAETFVGPIGDNRNESAGKAAADGATVRDLANTYVWTADGGFFAETTTTTDSVSETTAGSYTVKDMATVGVEFGFEVFGIGIGAQLDASIGGSHSVTRTRSRDASRSYALDVTCNPSGDLQAYSADGQARFDPDGSPRRVPGKVDAYRFMSFYLHESGDNFDDFFHKVVDPLWLANSPAPNAAALRQTQQSDRKPPCWRVLHRVTFVSRVLPPVPGADAPPLEQELIRADIASNYELVRRLDPYVRQATGSTTLLAEAVRAALTAHLPQLLPHEAAIRRFLADYYDVTE</sequence>
<organism evidence="6 7">
    <name type="scientific">Streptomyces inusitatus</name>
    <dbReference type="NCBI Taxonomy" id="68221"/>
    <lineage>
        <taxon>Bacteria</taxon>
        <taxon>Bacillati</taxon>
        <taxon>Actinomycetota</taxon>
        <taxon>Actinomycetes</taxon>
        <taxon>Kitasatosporales</taxon>
        <taxon>Streptomycetaceae</taxon>
        <taxon>Streptomyces</taxon>
    </lineage>
</organism>
<dbReference type="SUPFAM" id="SSF50370">
    <property type="entry name" value="Ricin B-like lectins"/>
    <property type="match status" value="1"/>
</dbReference>
<dbReference type="SUPFAM" id="SSF49899">
    <property type="entry name" value="Concanavalin A-like lectins/glucanases"/>
    <property type="match status" value="4"/>
</dbReference>
<dbReference type="Gene3D" id="2.80.10.50">
    <property type="match status" value="1"/>
</dbReference>
<keyword evidence="2" id="KW-1015">Disulfide bond</keyword>
<evidence type="ECO:0000259" key="5">
    <source>
        <dbReference type="SMART" id="SM00560"/>
    </source>
</evidence>
<keyword evidence="7" id="KW-1185">Reference proteome</keyword>
<reference evidence="6" key="2">
    <citation type="submission" date="2020-09" db="EMBL/GenBank/DDBJ databases">
        <authorList>
            <person name="Sun Q."/>
            <person name="Ohkuma M."/>
        </authorList>
    </citation>
    <scope>NUCLEOTIDE SEQUENCE</scope>
    <source>
        <strain evidence="6">JCM 4988</strain>
    </source>
</reference>
<dbReference type="Gene3D" id="2.60.120.200">
    <property type="match status" value="4"/>
</dbReference>
<gene>
    <name evidence="6" type="ORF">GCM10010387_33050</name>
</gene>
<dbReference type="Proteomes" id="UP000630936">
    <property type="component" value="Unassembled WGS sequence"/>
</dbReference>
<protein>
    <recommendedName>
        <fullName evidence="5">LamG-like jellyroll fold domain-containing protein</fullName>
    </recommendedName>
</protein>
<keyword evidence="1" id="KW-0732">Signal</keyword>
<dbReference type="RefSeq" id="WP_190123865.1">
    <property type="nucleotide sequence ID" value="NZ_BMWG01000009.1"/>
</dbReference>
<evidence type="ECO:0000313" key="7">
    <source>
        <dbReference type="Proteomes" id="UP000630936"/>
    </source>
</evidence>
<dbReference type="SMART" id="SM00560">
    <property type="entry name" value="LamGL"/>
    <property type="match status" value="1"/>
</dbReference>
<feature type="region of interest" description="Disordered" evidence="4">
    <location>
        <begin position="192"/>
        <end position="217"/>
    </location>
</feature>
<evidence type="ECO:0000256" key="4">
    <source>
        <dbReference type="SAM" id="MobiDB-lite"/>
    </source>
</evidence>